<dbReference type="RefSeq" id="WP_164509267.1">
    <property type="nucleotide sequence ID" value="NZ_RHOT01000030.1"/>
</dbReference>
<reference evidence="2" key="1">
    <citation type="journal article" date="2019" name="Int. J. Syst. Evol. Microbiol.">
        <title>The Global Catalogue of Microorganisms (GCM) 10K type strain sequencing project: providing services to taxonomists for standard genome sequencing and annotation.</title>
        <authorList>
            <consortium name="The Broad Institute Genomics Platform"/>
            <consortium name="The Broad Institute Genome Sequencing Center for Infectious Disease"/>
            <person name="Wu L."/>
            <person name="Ma J."/>
        </authorList>
    </citation>
    <scope>NUCLEOTIDE SEQUENCE [LARGE SCALE GENOMIC DNA]</scope>
    <source>
        <strain evidence="2">CCM 8937</strain>
    </source>
</reference>
<sequence length="85" mass="10155">MGISQADSKFYVKALNLLDYGSSRMDAQFMRQFSNALYQYCYQDKIAAKTRIDELLKNLKSLQMTDYYHAFKNNFIEVDQQFYQH</sequence>
<gene>
    <name evidence="1" type="ORF">ACFQ4R_00025</name>
</gene>
<name>A0ABW4BJJ0_9LACO</name>
<keyword evidence="2" id="KW-1185">Reference proteome</keyword>
<proteinExistence type="predicted"/>
<dbReference type="EMBL" id="JBHTOH010000002">
    <property type="protein sequence ID" value="MFD1410023.1"/>
    <property type="molecule type" value="Genomic_DNA"/>
</dbReference>
<organism evidence="1 2">
    <name type="scientific">Lapidilactobacillus gannanensis</name>
    <dbReference type="NCBI Taxonomy" id="2486002"/>
    <lineage>
        <taxon>Bacteria</taxon>
        <taxon>Bacillati</taxon>
        <taxon>Bacillota</taxon>
        <taxon>Bacilli</taxon>
        <taxon>Lactobacillales</taxon>
        <taxon>Lactobacillaceae</taxon>
        <taxon>Lapidilactobacillus</taxon>
    </lineage>
</organism>
<evidence type="ECO:0008006" key="3">
    <source>
        <dbReference type="Google" id="ProtNLM"/>
    </source>
</evidence>
<protein>
    <recommendedName>
        <fullName evidence="3">IDEAL domain-containing protein</fullName>
    </recommendedName>
</protein>
<dbReference type="Proteomes" id="UP001597191">
    <property type="component" value="Unassembled WGS sequence"/>
</dbReference>
<comment type="caution">
    <text evidence="1">The sequence shown here is derived from an EMBL/GenBank/DDBJ whole genome shotgun (WGS) entry which is preliminary data.</text>
</comment>
<evidence type="ECO:0000313" key="1">
    <source>
        <dbReference type="EMBL" id="MFD1410023.1"/>
    </source>
</evidence>
<accession>A0ABW4BJJ0</accession>
<evidence type="ECO:0000313" key="2">
    <source>
        <dbReference type="Proteomes" id="UP001597191"/>
    </source>
</evidence>